<protein>
    <submittedName>
        <fullName evidence="3">Aminopeptidase P family protein</fullName>
    </submittedName>
</protein>
<feature type="domain" description="Peptidase M24" evidence="1">
    <location>
        <begin position="160"/>
        <end position="363"/>
    </location>
</feature>
<dbReference type="OrthoDB" id="9761809at2"/>
<dbReference type="PANTHER" id="PTHR46112:SF2">
    <property type="entry name" value="XAA-PRO AMINOPEPTIDASE P-RELATED"/>
    <property type="match status" value="1"/>
</dbReference>
<keyword evidence="3" id="KW-0378">Hydrolase</keyword>
<dbReference type="InterPro" id="IPR000994">
    <property type="entry name" value="Pept_M24"/>
</dbReference>
<keyword evidence="3" id="KW-0031">Aminopeptidase</keyword>
<reference evidence="3 4" key="1">
    <citation type="submission" date="2018-04" db="EMBL/GenBank/DDBJ databases">
        <title>Brenneria corticis sp.nov.</title>
        <authorList>
            <person name="Li Y."/>
        </authorList>
    </citation>
    <scope>NUCLEOTIDE SEQUENCE [LARGE SCALE GENOMIC DNA]</scope>
    <source>
        <strain evidence="3 4">LMG 27715</strain>
    </source>
</reference>
<sequence length="380" mass="43340">MNSHKDIIFTPEEYHQRVDIVRSHMREKNIELLIIDQSDFLYYLTGFGISENMYRACLLTLQDDPVMVFRAMDEYTFRENSWVNDTVTFSDWQDPVEVLIDTITERGWDRLNIGADFDSYCMTVKRFNRLQQRFSEHPLRDFSGVLDELRECKTEKEIRLIAEAAKVNDLAFSSVLSATGEGKTERDAATIVHQVFMQNGLDSNRCGIITLGVGNSFLHGNLHQRPLVSGDILHTELVSFKRGYSARLMRPIVIGKASSQQKALAEQLIAIQDKQFAAMKPGAVAKDIDSLVRDAVIAAGLRKDYASITGYTLGYYPRISPRTSDFSRVFVPNAEWRLKPGMVFHMYIYAEGLAFSETIAITEQGHERLTQTPRRLFIAD</sequence>
<dbReference type="GO" id="GO:0004177">
    <property type="term" value="F:aminopeptidase activity"/>
    <property type="evidence" value="ECO:0007669"/>
    <property type="project" value="UniProtKB-KW"/>
</dbReference>
<dbReference type="Proteomes" id="UP000245138">
    <property type="component" value="Unassembled WGS sequence"/>
</dbReference>
<keyword evidence="3" id="KW-0645">Protease</keyword>
<accession>A0A2U1TWQ0</accession>
<dbReference type="PANTHER" id="PTHR46112">
    <property type="entry name" value="AMINOPEPTIDASE"/>
    <property type="match status" value="1"/>
</dbReference>
<evidence type="ECO:0000259" key="1">
    <source>
        <dbReference type="Pfam" id="PF00557"/>
    </source>
</evidence>
<evidence type="ECO:0000259" key="2">
    <source>
        <dbReference type="Pfam" id="PF01321"/>
    </source>
</evidence>
<dbReference type="SUPFAM" id="SSF55920">
    <property type="entry name" value="Creatinase/aminopeptidase"/>
    <property type="match status" value="1"/>
</dbReference>
<dbReference type="SUPFAM" id="SSF53092">
    <property type="entry name" value="Creatinase/prolidase N-terminal domain"/>
    <property type="match status" value="1"/>
</dbReference>
<organism evidence="3 4">
    <name type="scientific">Brenneria roseae subsp. americana</name>
    <dbReference type="NCBI Taxonomy" id="1508507"/>
    <lineage>
        <taxon>Bacteria</taxon>
        <taxon>Pseudomonadati</taxon>
        <taxon>Pseudomonadota</taxon>
        <taxon>Gammaproteobacteria</taxon>
        <taxon>Enterobacterales</taxon>
        <taxon>Pectobacteriaceae</taxon>
        <taxon>Brenneria</taxon>
    </lineage>
</organism>
<evidence type="ECO:0000313" key="4">
    <source>
        <dbReference type="Proteomes" id="UP000245138"/>
    </source>
</evidence>
<dbReference type="AlphaFoldDB" id="A0A2U1TWQ0"/>
<proteinExistence type="predicted"/>
<dbReference type="Pfam" id="PF00557">
    <property type="entry name" value="Peptidase_M24"/>
    <property type="match status" value="1"/>
</dbReference>
<dbReference type="InterPro" id="IPR000587">
    <property type="entry name" value="Creatinase_N"/>
</dbReference>
<keyword evidence="4" id="KW-1185">Reference proteome</keyword>
<dbReference type="Gene3D" id="3.40.350.10">
    <property type="entry name" value="Creatinase/prolidase N-terminal domain"/>
    <property type="match status" value="1"/>
</dbReference>
<name>A0A2U1TWQ0_9GAMM</name>
<evidence type="ECO:0000313" key="3">
    <source>
        <dbReference type="EMBL" id="PWC13772.1"/>
    </source>
</evidence>
<dbReference type="InterPro" id="IPR029149">
    <property type="entry name" value="Creatin/AminoP/Spt16_N"/>
</dbReference>
<dbReference type="Gene3D" id="3.90.230.10">
    <property type="entry name" value="Creatinase/methionine aminopeptidase superfamily"/>
    <property type="match status" value="1"/>
</dbReference>
<dbReference type="Pfam" id="PF01321">
    <property type="entry name" value="Creatinase_N"/>
    <property type="match status" value="1"/>
</dbReference>
<dbReference type="InterPro" id="IPR036005">
    <property type="entry name" value="Creatinase/aminopeptidase-like"/>
</dbReference>
<dbReference type="InterPro" id="IPR050659">
    <property type="entry name" value="Peptidase_M24B"/>
</dbReference>
<gene>
    <name evidence="3" type="ORF">B4923_06655</name>
</gene>
<dbReference type="EMBL" id="QDKJ01000004">
    <property type="protein sequence ID" value="PWC13772.1"/>
    <property type="molecule type" value="Genomic_DNA"/>
</dbReference>
<dbReference type="CDD" id="cd01066">
    <property type="entry name" value="APP_MetAP"/>
    <property type="match status" value="1"/>
</dbReference>
<comment type="caution">
    <text evidence="3">The sequence shown here is derived from an EMBL/GenBank/DDBJ whole genome shotgun (WGS) entry which is preliminary data.</text>
</comment>
<feature type="domain" description="Creatinase N-terminal" evidence="2">
    <location>
        <begin position="17"/>
        <end position="152"/>
    </location>
</feature>